<dbReference type="Proteomes" id="UP001327560">
    <property type="component" value="Chromosome 8"/>
</dbReference>
<name>A0AAQ3QQQ6_9LILI</name>
<protein>
    <submittedName>
        <fullName evidence="1">Uncharacterized protein</fullName>
    </submittedName>
</protein>
<reference evidence="1 2" key="1">
    <citation type="submission" date="2023-10" db="EMBL/GenBank/DDBJ databases">
        <title>Chromosome-scale genome assembly provides insights into flower coloration mechanisms of Canna indica.</title>
        <authorList>
            <person name="Li C."/>
        </authorList>
    </citation>
    <scope>NUCLEOTIDE SEQUENCE [LARGE SCALE GENOMIC DNA]</scope>
    <source>
        <tissue evidence="1">Flower</tissue>
    </source>
</reference>
<organism evidence="1 2">
    <name type="scientific">Canna indica</name>
    <name type="common">Indian-shot</name>
    <dbReference type="NCBI Taxonomy" id="4628"/>
    <lineage>
        <taxon>Eukaryota</taxon>
        <taxon>Viridiplantae</taxon>
        <taxon>Streptophyta</taxon>
        <taxon>Embryophyta</taxon>
        <taxon>Tracheophyta</taxon>
        <taxon>Spermatophyta</taxon>
        <taxon>Magnoliopsida</taxon>
        <taxon>Liliopsida</taxon>
        <taxon>Zingiberales</taxon>
        <taxon>Cannaceae</taxon>
        <taxon>Canna</taxon>
    </lineage>
</organism>
<evidence type="ECO:0000313" key="2">
    <source>
        <dbReference type="Proteomes" id="UP001327560"/>
    </source>
</evidence>
<proteinExistence type="predicted"/>
<sequence length="109" mass="12472">MGSPKIKMKAIEGAQAMNDFSKSLKQGVWIGRPGIGMFQAIRIGLVLLQVHVVLQGAFWLPRGELGEFKLQFTRRDINKAADWIVKRAKHLEQSFVWNKDWPPDLIKLM</sequence>
<dbReference type="AlphaFoldDB" id="A0AAQ3QQQ6"/>
<evidence type="ECO:0000313" key="1">
    <source>
        <dbReference type="EMBL" id="WOL16965.1"/>
    </source>
</evidence>
<keyword evidence="2" id="KW-1185">Reference proteome</keyword>
<dbReference type="EMBL" id="CP136897">
    <property type="protein sequence ID" value="WOL16965.1"/>
    <property type="molecule type" value="Genomic_DNA"/>
</dbReference>
<accession>A0AAQ3QQQ6</accession>
<gene>
    <name evidence="1" type="ORF">Cni_G25753</name>
</gene>